<feature type="domain" description="HTH deoR-type" evidence="5">
    <location>
        <begin position="13"/>
        <end position="68"/>
    </location>
</feature>
<evidence type="ECO:0000256" key="4">
    <source>
        <dbReference type="ARBA" id="ARBA00023163"/>
    </source>
</evidence>
<keyword evidence="7" id="KW-1185">Reference proteome</keyword>
<dbReference type="InterPro" id="IPR018356">
    <property type="entry name" value="Tscrpt_reg_HTH_DeoR_CS"/>
</dbReference>
<gene>
    <name evidence="6" type="ORF">KGB56_00325</name>
</gene>
<evidence type="ECO:0000256" key="2">
    <source>
        <dbReference type="ARBA" id="ARBA00023015"/>
    </source>
</evidence>
<dbReference type="Gene3D" id="3.30.750.70">
    <property type="entry name" value="4-hydroxybutyrate coenzyme like domains"/>
    <property type="match status" value="1"/>
</dbReference>
<dbReference type="Gene3D" id="1.10.10.10">
    <property type="entry name" value="Winged helix-like DNA-binding domain superfamily/Winged helix DNA-binding domain"/>
    <property type="match status" value="1"/>
</dbReference>
<dbReference type="PROSITE" id="PS00894">
    <property type="entry name" value="HTH_DEOR_1"/>
    <property type="match status" value="1"/>
</dbReference>
<protein>
    <submittedName>
        <fullName evidence="6">DeoR/GlpR transcriptional regulator</fullName>
    </submittedName>
</protein>
<name>A0ABX8ALM8_9HYPH</name>
<dbReference type="PRINTS" id="PR00037">
    <property type="entry name" value="HTHLACR"/>
</dbReference>
<evidence type="ECO:0000313" key="7">
    <source>
        <dbReference type="Proteomes" id="UP000680706"/>
    </source>
</evidence>
<dbReference type="InterPro" id="IPR050313">
    <property type="entry name" value="Carb_Metab_HTH_regulators"/>
</dbReference>
<evidence type="ECO:0000313" key="6">
    <source>
        <dbReference type="EMBL" id="QUS55969.1"/>
    </source>
</evidence>
<dbReference type="SUPFAM" id="SSF100950">
    <property type="entry name" value="NagB/RpiA/CoA transferase-like"/>
    <property type="match status" value="1"/>
</dbReference>
<dbReference type="PROSITE" id="PS51000">
    <property type="entry name" value="HTH_DEOR_2"/>
    <property type="match status" value="1"/>
</dbReference>
<dbReference type="Pfam" id="PF08220">
    <property type="entry name" value="HTH_DeoR"/>
    <property type="match status" value="1"/>
</dbReference>
<accession>A0ABX8ALM8</accession>
<dbReference type="PANTHER" id="PTHR30363">
    <property type="entry name" value="HTH-TYPE TRANSCRIPTIONAL REGULATOR SRLR-RELATED"/>
    <property type="match status" value="1"/>
</dbReference>
<dbReference type="SUPFAM" id="SSF46785">
    <property type="entry name" value="Winged helix' DNA-binding domain"/>
    <property type="match status" value="1"/>
</dbReference>
<dbReference type="InterPro" id="IPR001034">
    <property type="entry name" value="DeoR_HTH"/>
</dbReference>
<evidence type="ECO:0000256" key="3">
    <source>
        <dbReference type="ARBA" id="ARBA00023125"/>
    </source>
</evidence>
<dbReference type="EMBL" id="CP074126">
    <property type="protein sequence ID" value="QUS55969.1"/>
    <property type="molecule type" value="Genomic_DNA"/>
</dbReference>
<dbReference type="InterPro" id="IPR014036">
    <property type="entry name" value="DeoR-like_C"/>
</dbReference>
<keyword evidence="3" id="KW-0238">DNA-binding</keyword>
<keyword evidence="2" id="KW-0805">Transcription regulation</keyword>
<dbReference type="InterPro" id="IPR036390">
    <property type="entry name" value="WH_DNA-bd_sf"/>
</dbReference>
<dbReference type="SMART" id="SM01134">
    <property type="entry name" value="DeoRC"/>
    <property type="match status" value="1"/>
</dbReference>
<keyword evidence="1" id="KW-0678">Repressor</keyword>
<dbReference type="Proteomes" id="UP000680706">
    <property type="component" value="Chromosome"/>
</dbReference>
<evidence type="ECO:0000256" key="1">
    <source>
        <dbReference type="ARBA" id="ARBA00022491"/>
    </source>
</evidence>
<proteinExistence type="predicted"/>
<dbReference type="InterPro" id="IPR037171">
    <property type="entry name" value="NagB/RpiA_transferase-like"/>
</dbReference>
<dbReference type="PANTHER" id="PTHR30363:SF4">
    <property type="entry name" value="GLYCEROL-3-PHOSPHATE REGULON REPRESSOR"/>
    <property type="match status" value="1"/>
</dbReference>
<sequence length="268" mass="29010">MRIDADFVMETTLTIRQSAIISLVRSNGFASVDSLSDQFAVTTQTIRRDINRLSELGLLRRVHGGVEVPANRGNITYKARKILNLEAKNAIAHSVAEYIGDGATLAFSIGTTPEIVAEALETHEGLKVFTNNMNVAIAALRNTSSEVTIAGGRLRHGDLDVLGSSAEGFFRSYKFDIGIFGVAGVDSDGTLLDFNEDEAAARQAILANCRQSFLVLDHSKFGRLAHVRAGFLSDVTRIFCEETPPASILSIIEKSSAELVICKQEPPL</sequence>
<dbReference type="SMART" id="SM00420">
    <property type="entry name" value="HTH_DEOR"/>
    <property type="match status" value="1"/>
</dbReference>
<dbReference type="InterPro" id="IPR036388">
    <property type="entry name" value="WH-like_DNA-bd_sf"/>
</dbReference>
<evidence type="ECO:0000259" key="5">
    <source>
        <dbReference type="PROSITE" id="PS51000"/>
    </source>
</evidence>
<reference evidence="6 7" key="1">
    <citation type="journal article" date="2021" name="Angew. Chem. Int. Ed. Engl.">
        <title>A novel family of nonribosomal peptides modulate collective behavior in Pseudovibrio bacteria isolated from marine sponges.</title>
        <authorList>
            <person name="Ioca L.P."/>
            <person name="Dai Y."/>
            <person name="Kunakom S."/>
            <person name="Diaz-Espinosa J."/>
            <person name="Krunic A."/>
            <person name="Crnkovic C.M."/>
            <person name="Orjala J."/>
            <person name="Sanchez L.M."/>
            <person name="Ferreira A.G."/>
            <person name="Berlinck R.G.S."/>
            <person name="Eustaquio A.S."/>
        </authorList>
    </citation>
    <scope>NUCLEOTIDE SEQUENCE [LARGE SCALE GENOMIC DNA]</scope>
    <source>
        <strain evidence="6 7">Ab134</strain>
    </source>
</reference>
<organism evidence="6 7">
    <name type="scientific">Pseudovibrio brasiliensis</name>
    <dbReference type="NCBI Taxonomy" id="1898042"/>
    <lineage>
        <taxon>Bacteria</taxon>
        <taxon>Pseudomonadati</taxon>
        <taxon>Pseudomonadota</taxon>
        <taxon>Alphaproteobacteria</taxon>
        <taxon>Hyphomicrobiales</taxon>
        <taxon>Stappiaceae</taxon>
        <taxon>Pseudovibrio</taxon>
    </lineage>
</organism>
<keyword evidence="4" id="KW-0804">Transcription</keyword>
<dbReference type="Pfam" id="PF00455">
    <property type="entry name" value="DeoRC"/>
    <property type="match status" value="1"/>
</dbReference>